<gene>
    <name evidence="1" type="ORF">N7469_010826</name>
</gene>
<reference evidence="1" key="1">
    <citation type="submission" date="2022-11" db="EMBL/GenBank/DDBJ databases">
        <authorList>
            <person name="Petersen C."/>
        </authorList>
    </citation>
    <scope>NUCLEOTIDE SEQUENCE</scope>
    <source>
        <strain evidence="1">IBT 23319</strain>
    </source>
</reference>
<dbReference type="EMBL" id="JAPQKT010000009">
    <property type="protein sequence ID" value="KAJ5221939.1"/>
    <property type="molecule type" value="Genomic_DNA"/>
</dbReference>
<dbReference type="RefSeq" id="XP_056496862.1">
    <property type="nucleotide sequence ID" value="XM_056649731.1"/>
</dbReference>
<protein>
    <submittedName>
        <fullName evidence="1">Uncharacterized protein</fullName>
    </submittedName>
</protein>
<dbReference type="OrthoDB" id="2364732at2759"/>
<name>A0A9W9NKZ2_PENCI</name>
<dbReference type="InterPro" id="IPR027417">
    <property type="entry name" value="P-loop_NTPase"/>
</dbReference>
<dbReference type="AlphaFoldDB" id="A0A9W9NKZ2"/>
<organism evidence="1 2">
    <name type="scientific">Penicillium citrinum</name>
    <dbReference type="NCBI Taxonomy" id="5077"/>
    <lineage>
        <taxon>Eukaryota</taxon>
        <taxon>Fungi</taxon>
        <taxon>Dikarya</taxon>
        <taxon>Ascomycota</taxon>
        <taxon>Pezizomycotina</taxon>
        <taxon>Eurotiomycetes</taxon>
        <taxon>Eurotiomycetidae</taxon>
        <taxon>Eurotiales</taxon>
        <taxon>Aspergillaceae</taxon>
        <taxon>Penicillium</taxon>
    </lineage>
</organism>
<reference evidence="1" key="2">
    <citation type="journal article" date="2023" name="IMA Fungus">
        <title>Comparative genomic study of the Penicillium genus elucidates a diverse pangenome and 15 lateral gene transfer events.</title>
        <authorList>
            <person name="Petersen C."/>
            <person name="Sorensen T."/>
            <person name="Nielsen M.R."/>
            <person name="Sondergaard T.E."/>
            <person name="Sorensen J.L."/>
            <person name="Fitzpatrick D.A."/>
            <person name="Frisvad J.C."/>
            <person name="Nielsen K.L."/>
        </authorList>
    </citation>
    <scope>NUCLEOTIDE SEQUENCE</scope>
    <source>
        <strain evidence="1">IBT 23319</strain>
    </source>
</reference>
<evidence type="ECO:0000313" key="1">
    <source>
        <dbReference type="EMBL" id="KAJ5221939.1"/>
    </source>
</evidence>
<keyword evidence="2" id="KW-1185">Reference proteome</keyword>
<dbReference type="GeneID" id="81388898"/>
<sequence length="563" mass="64397">MILQAILNLLGWTTTTHHSGIMGKVHAKPFSTRYTNKRDSIDRQQVSPRTSTVKKLEQLLEKERVVLVRGTPASGKTTLGQLLRRHYQHNKINGRLIPVVIFETWECDGKSYECKIREKGRQDYSEFEDSEFVRSGEYLLILDEGQMSYPDRSLWYGIIKRQSWQFPGSGYGPRICILALYGSPGAGPVYHPADASPVASLTAAQRVSITKSPLEGSPNIALFYDRDELSDMISRFTDGGGMPKLRLSETARTRICELTNGHPGAVFGILYMLLEIYRNELKYHSAELNEDHVQSALDDQEAMQSVWLSPFRRSLPTELSEQVVFTLRKVLAEGWITRDLQDEGIKTCYERGWLHSEPRDLECNDIVCVFPTRLHAMYVERKFTKFIRPFPQKTYPTIEDLAKDILGKFSPRNLSTRTLPTLGPGAVVRNPEAVYQDEFYRASAGVLGYAMDVKSEWSPRGSGRIDFCFGAMKWGIELLREGDRLNEHCERFMKEGIYSSWIQDKLLLDWIIIDCRTTEPRPYNGDDPSPKLWRAVFQNSFSSVKILDGKNKEIHQFVLTDDP</sequence>
<proteinExistence type="predicted"/>
<accession>A0A9W9NKZ2</accession>
<dbReference type="SUPFAM" id="SSF52540">
    <property type="entry name" value="P-loop containing nucleoside triphosphate hydrolases"/>
    <property type="match status" value="1"/>
</dbReference>
<comment type="caution">
    <text evidence="1">The sequence shown here is derived from an EMBL/GenBank/DDBJ whole genome shotgun (WGS) entry which is preliminary data.</text>
</comment>
<dbReference type="Proteomes" id="UP001147733">
    <property type="component" value="Unassembled WGS sequence"/>
</dbReference>
<evidence type="ECO:0000313" key="2">
    <source>
        <dbReference type="Proteomes" id="UP001147733"/>
    </source>
</evidence>